<dbReference type="PANTHER" id="PTHR11066:SF34">
    <property type="entry name" value="ACYL-COENZYME A THIOESTERASE 8"/>
    <property type="match status" value="1"/>
</dbReference>
<dbReference type="InterPro" id="IPR003703">
    <property type="entry name" value="Acyl_CoA_thio"/>
</dbReference>
<comment type="caution">
    <text evidence="5">The sequence shown here is derived from an EMBL/GenBank/DDBJ whole genome shotgun (WGS) entry which is preliminary data.</text>
</comment>
<evidence type="ECO:0000313" key="5">
    <source>
        <dbReference type="EMBL" id="MBB3925908.1"/>
    </source>
</evidence>
<dbReference type="PANTHER" id="PTHR11066">
    <property type="entry name" value="ACYL-COA THIOESTERASE"/>
    <property type="match status" value="1"/>
</dbReference>
<dbReference type="RefSeq" id="WP_284276543.1">
    <property type="nucleotide sequence ID" value="NZ_BSPS01000001.1"/>
</dbReference>
<dbReference type="EMBL" id="JACIDT010000004">
    <property type="protein sequence ID" value="MBB3925908.1"/>
    <property type="molecule type" value="Genomic_DNA"/>
</dbReference>
<keyword evidence="2 5" id="KW-0378">Hydrolase</keyword>
<dbReference type="GO" id="GO:0009062">
    <property type="term" value="P:fatty acid catabolic process"/>
    <property type="evidence" value="ECO:0007669"/>
    <property type="project" value="TreeGrafter"/>
</dbReference>
<proteinExistence type="inferred from homology"/>
<evidence type="ECO:0000256" key="1">
    <source>
        <dbReference type="ARBA" id="ARBA00006538"/>
    </source>
</evidence>
<dbReference type="Pfam" id="PF20789">
    <property type="entry name" value="4HBT_3C"/>
    <property type="match status" value="1"/>
</dbReference>
<evidence type="ECO:0000313" key="6">
    <source>
        <dbReference type="Proteomes" id="UP000571950"/>
    </source>
</evidence>
<dbReference type="Proteomes" id="UP000571950">
    <property type="component" value="Unassembled WGS sequence"/>
</dbReference>
<reference evidence="5 6" key="1">
    <citation type="submission" date="2020-08" db="EMBL/GenBank/DDBJ databases">
        <title>Genomic Encyclopedia of Type Strains, Phase IV (KMG-IV): sequencing the most valuable type-strain genomes for metagenomic binning, comparative biology and taxonomic classification.</title>
        <authorList>
            <person name="Goeker M."/>
        </authorList>
    </citation>
    <scope>NUCLEOTIDE SEQUENCE [LARGE SCALE GENOMIC DNA]</scope>
    <source>
        <strain evidence="5 6">DSM 26189</strain>
    </source>
</reference>
<evidence type="ECO:0000259" key="3">
    <source>
        <dbReference type="Pfam" id="PF13622"/>
    </source>
</evidence>
<dbReference type="SUPFAM" id="SSF54637">
    <property type="entry name" value="Thioesterase/thiol ester dehydrase-isomerase"/>
    <property type="match status" value="2"/>
</dbReference>
<dbReference type="InterPro" id="IPR049449">
    <property type="entry name" value="TesB_ACOT8-like_N"/>
</dbReference>
<name>A0A7W6BFE0_9SPHN</name>
<evidence type="ECO:0000259" key="4">
    <source>
        <dbReference type="Pfam" id="PF20789"/>
    </source>
</evidence>
<dbReference type="CDD" id="cd03445">
    <property type="entry name" value="Thioesterase_II_repeat2"/>
    <property type="match status" value="1"/>
</dbReference>
<dbReference type="CDD" id="cd03444">
    <property type="entry name" value="Thioesterase_II_repeat1"/>
    <property type="match status" value="1"/>
</dbReference>
<gene>
    <name evidence="5" type="ORF">GGR43_001623</name>
</gene>
<organism evidence="5 6">
    <name type="scientific">Sphingobium jiangsuense</name>
    <dbReference type="NCBI Taxonomy" id="870476"/>
    <lineage>
        <taxon>Bacteria</taxon>
        <taxon>Pseudomonadati</taxon>
        <taxon>Pseudomonadota</taxon>
        <taxon>Alphaproteobacteria</taxon>
        <taxon>Sphingomonadales</taxon>
        <taxon>Sphingomonadaceae</taxon>
        <taxon>Sphingobium</taxon>
    </lineage>
</organism>
<sequence>MKSCPFPDGESLPTTETASEILDLRRQGEADIFVAAGGARNHIGTMFGGRLIGQSLFAAIQGVDAAMPLTSFHAYFLAPGQADRPVDYHVARLRDSRRFANRQVSAVQAGRTIFTLMCEFHAPEDSFTHQHAAMPDVPPPEEVMPLQRFVEENRAWIDPSAIRNFSGATPIELRPVAPERYFLTRSGGPRDFWFRLPSAAGIADPRRHQCLAAYGSDYWLGGVTALPHAFPTNGRELLISSLDHAMWFHRPVRCDQWLLHHTRSPGAGDGLGLAQGQIFDRDGRLIATTVQECLLRRLQPDR</sequence>
<feature type="domain" description="Acyl-CoA thioesterase-like N-terminal HotDog" evidence="3">
    <location>
        <begin position="42"/>
        <end position="120"/>
    </location>
</feature>
<accession>A0A7W6BFE0</accession>
<dbReference type="GO" id="GO:0047617">
    <property type="term" value="F:fatty acyl-CoA hydrolase activity"/>
    <property type="evidence" value="ECO:0007669"/>
    <property type="project" value="InterPro"/>
</dbReference>
<comment type="similarity">
    <text evidence="1">Belongs to the C/M/P thioester hydrolase family.</text>
</comment>
<dbReference type="AlphaFoldDB" id="A0A7W6BFE0"/>
<protein>
    <submittedName>
        <fullName evidence="5">Acyl-CoA thioesterase-2</fullName>
        <ecNumber evidence="5">3.1.2.-</ecNumber>
    </submittedName>
</protein>
<keyword evidence="6" id="KW-1185">Reference proteome</keyword>
<dbReference type="GO" id="GO:0006637">
    <property type="term" value="P:acyl-CoA metabolic process"/>
    <property type="evidence" value="ECO:0007669"/>
    <property type="project" value="InterPro"/>
</dbReference>
<feature type="domain" description="Acyl-CoA thioesterase-like C-terminal" evidence="4">
    <location>
        <begin position="182"/>
        <end position="294"/>
    </location>
</feature>
<dbReference type="InterPro" id="IPR029069">
    <property type="entry name" value="HotDog_dom_sf"/>
</dbReference>
<dbReference type="InterPro" id="IPR049450">
    <property type="entry name" value="ACOT8-like_C"/>
</dbReference>
<dbReference type="Pfam" id="PF13622">
    <property type="entry name" value="4HBT_3"/>
    <property type="match status" value="1"/>
</dbReference>
<dbReference type="Gene3D" id="2.40.160.210">
    <property type="entry name" value="Acyl-CoA thioesterase, double hotdog domain"/>
    <property type="match status" value="1"/>
</dbReference>
<dbReference type="InterPro" id="IPR042171">
    <property type="entry name" value="Acyl-CoA_hotdog"/>
</dbReference>
<dbReference type="EC" id="3.1.2.-" evidence="5"/>
<evidence type="ECO:0000256" key="2">
    <source>
        <dbReference type="ARBA" id="ARBA00022801"/>
    </source>
</evidence>